<dbReference type="KEGG" id="samy:DB32_004588"/>
<evidence type="ECO:0000313" key="1">
    <source>
        <dbReference type="EMBL" id="AKF07439.1"/>
    </source>
</evidence>
<reference evidence="1 2" key="1">
    <citation type="submission" date="2015-03" db="EMBL/GenBank/DDBJ databases">
        <title>Genome assembly of Sandaracinus amylolyticus DSM 53668.</title>
        <authorList>
            <person name="Sharma G."/>
            <person name="Subramanian S."/>
        </authorList>
    </citation>
    <scope>NUCLEOTIDE SEQUENCE [LARGE SCALE GENOMIC DNA]</scope>
    <source>
        <strain evidence="1 2">DSM 53668</strain>
    </source>
</reference>
<proteinExistence type="predicted"/>
<dbReference type="Proteomes" id="UP000034883">
    <property type="component" value="Chromosome"/>
</dbReference>
<gene>
    <name evidence="1" type="ORF">DB32_004588</name>
</gene>
<evidence type="ECO:0000313" key="2">
    <source>
        <dbReference type="Proteomes" id="UP000034883"/>
    </source>
</evidence>
<name>A0A0F6SFS2_9BACT</name>
<organism evidence="1 2">
    <name type="scientific">Sandaracinus amylolyticus</name>
    <dbReference type="NCBI Taxonomy" id="927083"/>
    <lineage>
        <taxon>Bacteria</taxon>
        <taxon>Pseudomonadati</taxon>
        <taxon>Myxococcota</taxon>
        <taxon>Polyangia</taxon>
        <taxon>Polyangiales</taxon>
        <taxon>Sandaracinaceae</taxon>
        <taxon>Sandaracinus</taxon>
    </lineage>
</organism>
<sequence>MNGQMKPERPELRIIRESLEALVAPSMVSSAIFEALEAIGGDLAQGGAAASEFVQGPLRDALARRMGADAHPVIDDVLAMIGAVTPSGPGAVRRGGDVTREVFVDSRPVIVIVVSAGHAFASKLQAALGATRVIPIPAASLERMDEQLRVAAPQMVLVDSADFAPIEPERLALFLEKLPATTVRAIWGADLPYGGAVLRAMITRSIPATPLDRREGIDPVLDLIRSRQLVR</sequence>
<dbReference type="STRING" id="927083.DB32_004588"/>
<protein>
    <submittedName>
        <fullName evidence="1">Uncharacterized protein</fullName>
    </submittedName>
</protein>
<dbReference type="EMBL" id="CP011125">
    <property type="protein sequence ID" value="AKF07439.1"/>
    <property type="molecule type" value="Genomic_DNA"/>
</dbReference>
<accession>A0A0F6SFS2</accession>
<keyword evidence="2" id="KW-1185">Reference proteome</keyword>
<dbReference type="AlphaFoldDB" id="A0A0F6SFS2"/>